<proteinExistence type="predicted"/>
<dbReference type="Proteomes" id="UP000007978">
    <property type="component" value="Chromosome 4"/>
</dbReference>
<dbReference type="KEGG" id="fpu:FPSE_04300"/>
<comment type="caution">
    <text evidence="1">The sequence shown here is derived from an EMBL/GenBank/DDBJ whole genome shotgun (WGS) entry which is preliminary data.</text>
</comment>
<name>K3W198_FUSPC</name>
<gene>
    <name evidence="1" type="ORF">FPSE_04300</name>
</gene>
<dbReference type="GeneID" id="20362918"/>
<organism evidence="1 2">
    <name type="scientific">Fusarium pseudograminearum (strain CS3096)</name>
    <name type="common">Wheat and barley crown-rot fungus</name>
    <dbReference type="NCBI Taxonomy" id="1028729"/>
    <lineage>
        <taxon>Eukaryota</taxon>
        <taxon>Fungi</taxon>
        <taxon>Dikarya</taxon>
        <taxon>Ascomycota</taxon>
        <taxon>Pezizomycotina</taxon>
        <taxon>Sordariomycetes</taxon>
        <taxon>Hypocreomycetidae</taxon>
        <taxon>Hypocreales</taxon>
        <taxon>Nectriaceae</taxon>
        <taxon>Fusarium</taxon>
    </lineage>
</organism>
<dbReference type="EMBL" id="AFNW01000085">
    <property type="protein sequence ID" value="EKJ75525.1"/>
    <property type="molecule type" value="Genomic_DNA"/>
</dbReference>
<evidence type="ECO:0000313" key="1">
    <source>
        <dbReference type="EMBL" id="EKJ75525.1"/>
    </source>
</evidence>
<dbReference type="AlphaFoldDB" id="K3W198"/>
<dbReference type="RefSeq" id="XP_009255693.1">
    <property type="nucleotide sequence ID" value="XM_009257418.1"/>
</dbReference>
<dbReference type="HOGENOM" id="CLU_3106455_0_0_1"/>
<protein>
    <submittedName>
        <fullName evidence="1">Uncharacterized protein</fullName>
    </submittedName>
</protein>
<keyword evidence="2" id="KW-1185">Reference proteome</keyword>
<reference evidence="1 2" key="1">
    <citation type="journal article" date="2012" name="PLoS Pathog.">
        <title>Comparative pathogenomics reveals horizontally acquired novel virulence genes in fungi infecting cereal hosts.</title>
        <authorList>
            <person name="Gardiner D.M."/>
            <person name="McDonald M.C."/>
            <person name="Covarelli L."/>
            <person name="Solomon P.S."/>
            <person name="Rusu A.G."/>
            <person name="Marshall M."/>
            <person name="Kazan K."/>
            <person name="Chakraborty S."/>
            <person name="McDonald B.A."/>
            <person name="Manners J.M."/>
        </authorList>
    </citation>
    <scope>NUCLEOTIDE SEQUENCE [LARGE SCALE GENOMIC DNA]</scope>
    <source>
        <strain evidence="1 2">CS3096</strain>
    </source>
</reference>
<accession>K3W198</accession>
<sequence>MFMRLFEGRRAAWMQACYSVGPSHKAIVRLADLVWASVFKYLYKDTECSFT</sequence>
<evidence type="ECO:0000313" key="2">
    <source>
        <dbReference type="Proteomes" id="UP000007978"/>
    </source>
</evidence>